<feature type="chain" id="PRO_5012425989" evidence="7">
    <location>
        <begin position="23"/>
        <end position="200"/>
    </location>
</feature>
<comment type="subcellular location">
    <subcellularLocation>
        <location evidence="1">Membrane</location>
        <topology evidence="1">Multi-pass membrane protein</topology>
    </subcellularLocation>
</comment>
<dbReference type="InterPro" id="IPR007248">
    <property type="entry name" value="Mpv17_PMP22"/>
</dbReference>
<feature type="transmembrane region" description="Helical" evidence="6">
    <location>
        <begin position="152"/>
        <end position="174"/>
    </location>
</feature>
<evidence type="ECO:0000256" key="5">
    <source>
        <dbReference type="ARBA" id="ARBA00023136"/>
    </source>
</evidence>
<feature type="transmembrane region" description="Helical" evidence="6">
    <location>
        <begin position="180"/>
        <end position="199"/>
    </location>
</feature>
<evidence type="ECO:0000256" key="7">
    <source>
        <dbReference type="SAM" id="SignalP"/>
    </source>
</evidence>
<gene>
    <name evidence="8" type="ORF">GSTUAT00002015001</name>
</gene>
<sequence>MSAIINASIQAALLSAFSTLLAQSLQAYKLNTTLSFDFKPAYQFALYALLSTPPNFIWQEWLETAFPGNVPLPINGKATERRSGSAMLQTRISKSNTLRKFLLDQFLGGPVNNALFLAAMAGFRGLPLEGAVQYVKAVSLPSDSFTKGKMEFLPLSLASYKLWPFASIIAFVFIPVERRLLFGGFVALGWNIYLSLLMAT</sequence>
<organism evidence="8 9">
    <name type="scientific">Tuber aestivum</name>
    <name type="common">summer truffle</name>
    <dbReference type="NCBI Taxonomy" id="59557"/>
    <lineage>
        <taxon>Eukaryota</taxon>
        <taxon>Fungi</taxon>
        <taxon>Dikarya</taxon>
        <taxon>Ascomycota</taxon>
        <taxon>Pezizomycotina</taxon>
        <taxon>Pezizomycetes</taxon>
        <taxon>Pezizales</taxon>
        <taxon>Tuberaceae</taxon>
        <taxon>Tuber</taxon>
    </lineage>
</organism>
<name>A0A292Q2Z4_9PEZI</name>
<evidence type="ECO:0000313" key="9">
    <source>
        <dbReference type="Proteomes" id="UP001412239"/>
    </source>
</evidence>
<keyword evidence="9" id="KW-1185">Reference proteome</keyword>
<reference evidence="8" key="1">
    <citation type="submission" date="2015-10" db="EMBL/GenBank/DDBJ databases">
        <authorList>
            <person name="Regsiter A."/>
            <person name="william w."/>
        </authorList>
    </citation>
    <scope>NUCLEOTIDE SEQUENCE</scope>
    <source>
        <strain evidence="8">Montdore</strain>
    </source>
</reference>
<dbReference type="AlphaFoldDB" id="A0A292Q2Z4"/>
<accession>A0A292Q2Z4</accession>
<dbReference type="PANTHER" id="PTHR11266:SF80">
    <property type="entry name" value="PEROXISOMAL MEMBRANE PROTEIN 2"/>
    <property type="match status" value="1"/>
</dbReference>
<keyword evidence="4 6" id="KW-1133">Transmembrane helix</keyword>
<dbReference type="PANTHER" id="PTHR11266">
    <property type="entry name" value="PEROXISOMAL MEMBRANE PROTEIN 2, PXMP2 MPV17"/>
    <property type="match status" value="1"/>
</dbReference>
<evidence type="ECO:0000256" key="2">
    <source>
        <dbReference type="ARBA" id="ARBA00006824"/>
    </source>
</evidence>
<dbReference type="GO" id="GO:0005778">
    <property type="term" value="C:peroxisomal membrane"/>
    <property type="evidence" value="ECO:0007669"/>
    <property type="project" value="TreeGrafter"/>
</dbReference>
<evidence type="ECO:0000256" key="4">
    <source>
        <dbReference type="ARBA" id="ARBA00022989"/>
    </source>
</evidence>
<keyword evidence="5 6" id="KW-0472">Membrane</keyword>
<evidence type="ECO:0000256" key="3">
    <source>
        <dbReference type="ARBA" id="ARBA00022692"/>
    </source>
</evidence>
<dbReference type="Pfam" id="PF04117">
    <property type="entry name" value="Mpv17_PMP22"/>
    <property type="match status" value="1"/>
</dbReference>
<evidence type="ECO:0000313" key="8">
    <source>
        <dbReference type="EMBL" id="CUS13804.1"/>
    </source>
</evidence>
<comment type="similarity">
    <text evidence="2 6">Belongs to the peroxisomal membrane protein PXMP2/4 family.</text>
</comment>
<protein>
    <submittedName>
        <fullName evidence="8">Uncharacterized protein</fullName>
    </submittedName>
</protein>
<dbReference type="Proteomes" id="UP001412239">
    <property type="component" value="Unassembled WGS sequence"/>
</dbReference>
<evidence type="ECO:0000256" key="6">
    <source>
        <dbReference type="RuleBase" id="RU363053"/>
    </source>
</evidence>
<evidence type="ECO:0000256" key="1">
    <source>
        <dbReference type="ARBA" id="ARBA00004141"/>
    </source>
</evidence>
<feature type="signal peptide" evidence="7">
    <location>
        <begin position="1"/>
        <end position="22"/>
    </location>
</feature>
<proteinExistence type="inferred from homology"/>
<dbReference type="EMBL" id="LN890966">
    <property type="protein sequence ID" value="CUS13804.1"/>
    <property type="molecule type" value="Genomic_DNA"/>
</dbReference>
<keyword evidence="3 6" id="KW-0812">Transmembrane</keyword>
<keyword evidence="7" id="KW-0732">Signal</keyword>